<evidence type="ECO:0000313" key="1">
    <source>
        <dbReference type="EMBL" id="WVY94333.1"/>
    </source>
</evidence>
<dbReference type="EMBL" id="CP144691">
    <property type="protein sequence ID" value="WVY94333.1"/>
    <property type="molecule type" value="Genomic_DNA"/>
</dbReference>
<proteinExistence type="predicted"/>
<protein>
    <submittedName>
        <fullName evidence="1">Uncharacterized protein</fullName>
    </submittedName>
</protein>
<sequence length="107" mass="12788">MVRGSERESLNPPCGNNLFCIMVFHFTLRTNQQDNGVTLVVEYLFDKINTCFEFEFLHYVPPNLRNIFYLFRLLFIPNTHNGDPQNTEILFSVTFYLFRLFPQFHID</sequence>
<keyword evidence="2" id="KW-1185">Reference proteome</keyword>
<evidence type="ECO:0000313" key="2">
    <source>
        <dbReference type="Proteomes" id="UP001374535"/>
    </source>
</evidence>
<dbReference type="AlphaFoldDB" id="A0AAQ3RIY8"/>
<organism evidence="1 2">
    <name type="scientific">Vigna mungo</name>
    <name type="common">Black gram</name>
    <name type="synonym">Phaseolus mungo</name>
    <dbReference type="NCBI Taxonomy" id="3915"/>
    <lineage>
        <taxon>Eukaryota</taxon>
        <taxon>Viridiplantae</taxon>
        <taxon>Streptophyta</taxon>
        <taxon>Embryophyta</taxon>
        <taxon>Tracheophyta</taxon>
        <taxon>Spermatophyta</taxon>
        <taxon>Magnoliopsida</taxon>
        <taxon>eudicotyledons</taxon>
        <taxon>Gunneridae</taxon>
        <taxon>Pentapetalae</taxon>
        <taxon>rosids</taxon>
        <taxon>fabids</taxon>
        <taxon>Fabales</taxon>
        <taxon>Fabaceae</taxon>
        <taxon>Papilionoideae</taxon>
        <taxon>50 kb inversion clade</taxon>
        <taxon>NPAAA clade</taxon>
        <taxon>indigoferoid/millettioid clade</taxon>
        <taxon>Phaseoleae</taxon>
        <taxon>Vigna</taxon>
    </lineage>
</organism>
<name>A0AAQ3RIY8_VIGMU</name>
<dbReference type="Proteomes" id="UP001374535">
    <property type="component" value="Chromosome 10"/>
</dbReference>
<gene>
    <name evidence="1" type="ORF">V8G54_033421</name>
</gene>
<accession>A0AAQ3RIY8</accession>
<reference evidence="1 2" key="1">
    <citation type="journal article" date="2023" name="Life. Sci Alliance">
        <title>Evolutionary insights into 3D genome organization and epigenetic landscape of Vigna mungo.</title>
        <authorList>
            <person name="Junaid A."/>
            <person name="Singh B."/>
            <person name="Bhatia S."/>
        </authorList>
    </citation>
    <scope>NUCLEOTIDE SEQUENCE [LARGE SCALE GENOMIC DNA]</scope>
    <source>
        <strain evidence="1">Urdbean</strain>
    </source>
</reference>